<reference evidence="3" key="1">
    <citation type="submission" date="2017-09" db="EMBL/GenBank/DDBJ databases">
        <title>Depth-based differentiation of microbial function through sediment-hosted aquifers and enrichment of novel symbionts in the deep terrestrial subsurface.</title>
        <authorList>
            <person name="Probst A.J."/>
            <person name="Ladd B."/>
            <person name="Jarett J.K."/>
            <person name="Geller-Mcgrath D.E."/>
            <person name="Sieber C.M.K."/>
            <person name="Emerson J.B."/>
            <person name="Anantharaman K."/>
            <person name="Thomas B.C."/>
            <person name="Malmstrom R."/>
            <person name="Stieglmeier M."/>
            <person name="Klingl A."/>
            <person name="Woyke T."/>
            <person name="Ryan C.M."/>
            <person name="Banfield J.F."/>
        </authorList>
    </citation>
    <scope>NUCLEOTIDE SEQUENCE [LARGE SCALE GENOMIC DNA]</scope>
</reference>
<feature type="transmembrane region" description="Helical" evidence="1">
    <location>
        <begin position="14"/>
        <end position="38"/>
    </location>
</feature>
<gene>
    <name evidence="2" type="ORF">COT25_02105</name>
</gene>
<dbReference type="Proteomes" id="UP000228711">
    <property type="component" value="Unassembled WGS sequence"/>
</dbReference>
<comment type="caution">
    <text evidence="2">The sequence shown here is derived from an EMBL/GenBank/DDBJ whole genome shotgun (WGS) entry which is preliminary data.</text>
</comment>
<organism evidence="2 3">
    <name type="scientific">Candidatus Kerfeldbacteria bacterium CG08_land_8_20_14_0_20_42_7</name>
    <dbReference type="NCBI Taxonomy" id="2014245"/>
    <lineage>
        <taxon>Bacteria</taxon>
        <taxon>Candidatus Kerfeldiibacteriota</taxon>
    </lineage>
</organism>
<dbReference type="AlphaFoldDB" id="A0A2H0YT36"/>
<feature type="non-terminal residue" evidence="2">
    <location>
        <position position="349"/>
    </location>
</feature>
<protein>
    <recommendedName>
        <fullName evidence="4">Type 4 fimbrial biogenesis protein PilX N-terminal domain-containing protein</fullName>
    </recommendedName>
</protein>
<proteinExistence type="predicted"/>
<dbReference type="EMBL" id="PEXV01000071">
    <property type="protein sequence ID" value="PIS41620.1"/>
    <property type="molecule type" value="Genomic_DNA"/>
</dbReference>
<evidence type="ECO:0000313" key="3">
    <source>
        <dbReference type="Proteomes" id="UP000228711"/>
    </source>
</evidence>
<evidence type="ECO:0000313" key="2">
    <source>
        <dbReference type="EMBL" id="PIS41620.1"/>
    </source>
</evidence>
<evidence type="ECO:0008006" key="4">
    <source>
        <dbReference type="Google" id="ProtNLM"/>
    </source>
</evidence>
<keyword evidence="1" id="KW-0812">Transmembrane</keyword>
<accession>A0A2H0YT36</accession>
<keyword evidence="1" id="KW-0472">Membrane</keyword>
<keyword evidence="1" id="KW-1133">Transmembrane helix</keyword>
<evidence type="ECO:0000256" key="1">
    <source>
        <dbReference type="SAM" id="Phobius"/>
    </source>
</evidence>
<name>A0A2H0YT36_9BACT</name>
<sequence>MTVKLPQNKHPQGVTLLLVMLILSIVSSVALAVTFLIVRQFEQGTDVRKAIEAQDVADTGVEKILYEVKSKRAGSANTFVNDLKTDYICDDPLNKGILENGEFCVDPEASYEYEDQLQTSLQENENVTLDLFDPAGPGGDEVTAIDISGSADSGAWIEVSWIGWTVEDGSFTYLPSTTKQYFRGSEILSTKRLIFKKTAVDHGDSSNVYFVNNPFVTGLENLGQCTDNQLESQGCLTTTDATPVNYIVRIKALFGDVPDLAVKAYTNCVGSDACPNPVSVGLPARVAVKVIGRTSDVLQAVQLSIPWKFSLAGLYDYALLSTGKLEKSLSANPGFYSTGTIQAEQGIQL</sequence>